<keyword evidence="1" id="KW-0472">Membrane</keyword>
<dbReference type="RefSeq" id="WP_185692248.1">
    <property type="nucleotide sequence ID" value="NZ_JACHVA010000053.1"/>
</dbReference>
<reference evidence="3 4" key="1">
    <citation type="submission" date="2020-07" db="EMBL/GenBank/DDBJ databases">
        <authorList>
            <person name="Feng X."/>
        </authorList>
    </citation>
    <scope>NUCLEOTIDE SEQUENCE [LARGE SCALE GENOMIC DNA]</scope>
    <source>
        <strain evidence="3 4">JCM14086</strain>
    </source>
</reference>
<evidence type="ECO:0000256" key="1">
    <source>
        <dbReference type="SAM" id="Phobius"/>
    </source>
</evidence>
<dbReference type="AlphaFoldDB" id="A0A7X1AWY0"/>
<organism evidence="3 4">
    <name type="scientific">Puniceicoccus vermicola</name>
    <dbReference type="NCBI Taxonomy" id="388746"/>
    <lineage>
        <taxon>Bacteria</taxon>
        <taxon>Pseudomonadati</taxon>
        <taxon>Verrucomicrobiota</taxon>
        <taxon>Opitutia</taxon>
        <taxon>Puniceicoccales</taxon>
        <taxon>Puniceicoccaceae</taxon>
        <taxon>Puniceicoccus</taxon>
    </lineage>
</organism>
<proteinExistence type="predicted"/>
<feature type="domain" description="Lipid A biosynthesis N-terminal" evidence="2">
    <location>
        <begin position="23"/>
        <end position="95"/>
    </location>
</feature>
<dbReference type="SMART" id="SM01259">
    <property type="entry name" value="LAB_N"/>
    <property type="match status" value="1"/>
</dbReference>
<dbReference type="EMBL" id="JACHVA010000053">
    <property type="protein sequence ID" value="MBC2601538.1"/>
    <property type="molecule type" value="Genomic_DNA"/>
</dbReference>
<keyword evidence="1" id="KW-1133">Transmembrane helix</keyword>
<evidence type="ECO:0000313" key="3">
    <source>
        <dbReference type="EMBL" id="MBC2601538.1"/>
    </source>
</evidence>
<dbReference type="GO" id="GO:0016020">
    <property type="term" value="C:membrane"/>
    <property type="evidence" value="ECO:0007669"/>
    <property type="project" value="GOC"/>
</dbReference>
<name>A0A7X1AWY0_9BACT</name>
<dbReference type="Pfam" id="PF07578">
    <property type="entry name" value="LAB_N"/>
    <property type="match status" value="1"/>
</dbReference>
<protein>
    <submittedName>
        <fullName evidence="3">Lipid-A-disaccharide synthase N-terminal domain-containing protein</fullName>
    </submittedName>
</protein>
<sequence>MNEILFSFSLFDADIVVTPWKIIGYVGVLCFGSRWIIQLVASHKSQRPTFPLLFWMLSLTGSILLLSYFTFGKNDSVGVLSNLMPAGVAGYNLILHIKDKRNPLSPPTLQSKG</sequence>
<gene>
    <name evidence="3" type="ORF">H5P30_07075</name>
</gene>
<feature type="transmembrane region" description="Helical" evidence="1">
    <location>
        <begin position="20"/>
        <end position="40"/>
    </location>
</feature>
<dbReference type="Proteomes" id="UP000525652">
    <property type="component" value="Unassembled WGS sequence"/>
</dbReference>
<keyword evidence="4" id="KW-1185">Reference proteome</keyword>
<keyword evidence="1" id="KW-0812">Transmembrane</keyword>
<feature type="transmembrane region" description="Helical" evidence="1">
    <location>
        <begin position="52"/>
        <end position="71"/>
    </location>
</feature>
<dbReference type="InterPro" id="IPR011499">
    <property type="entry name" value="Lipid_A_biosynth_N"/>
</dbReference>
<evidence type="ECO:0000259" key="2">
    <source>
        <dbReference type="SMART" id="SM01259"/>
    </source>
</evidence>
<evidence type="ECO:0000313" key="4">
    <source>
        <dbReference type="Proteomes" id="UP000525652"/>
    </source>
</evidence>
<comment type="caution">
    <text evidence="3">The sequence shown here is derived from an EMBL/GenBank/DDBJ whole genome shotgun (WGS) entry which is preliminary data.</text>
</comment>
<feature type="transmembrane region" description="Helical" evidence="1">
    <location>
        <begin position="77"/>
        <end position="95"/>
    </location>
</feature>
<dbReference type="GO" id="GO:0008915">
    <property type="term" value="F:lipid-A-disaccharide synthase activity"/>
    <property type="evidence" value="ECO:0007669"/>
    <property type="project" value="InterPro"/>
</dbReference>
<accession>A0A7X1AWY0</accession>
<dbReference type="GO" id="GO:0009245">
    <property type="term" value="P:lipid A biosynthetic process"/>
    <property type="evidence" value="ECO:0007669"/>
    <property type="project" value="InterPro"/>
</dbReference>